<organism evidence="3 4">
    <name type="scientific">Paramuricea clavata</name>
    <name type="common">Red gorgonian</name>
    <name type="synonym">Violescent sea-whip</name>
    <dbReference type="NCBI Taxonomy" id="317549"/>
    <lineage>
        <taxon>Eukaryota</taxon>
        <taxon>Metazoa</taxon>
        <taxon>Cnidaria</taxon>
        <taxon>Anthozoa</taxon>
        <taxon>Octocorallia</taxon>
        <taxon>Malacalcyonacea</taxon>
        <taxon>Plexauridae</taxon>
        <taxon>Paramuricea</taxon>
    </lineage>
</organism>
<dbReference type="OrthoDB" id="413361at2759"/>
<dbReference type="AlphaFoldDB" id="A0A6S7GWI1"/>
<dbReference type="PANTHER" id="PTHR42648:SF28">
    <property type="entry name" value="TRANSPOSON-ENCODED PROTEIN WITH RIBONUCLEASE H-LIKE AND RETROVIRUS ZINC FINGER-LIKE DOMAINS"/>
    <property type="match status" value="1"/>
</dbReference>
<dbReference type="Proteomes" id="UP001152795">
    <property type="component" value="Unassembled WGS sequence"/>
</dbReference>
<name>A0A6S7GWI1_PARCT</name>
<dbReference type="Pfam" id="PF13976">
    <property type="entry name" value="gag_pre-integrs"/>
    <property type="match status" value="1"/>
</dbReference>
<dbReference type="InterPro" id="IPR036397">
    <property type="entry name" value="RNaseH_sf"/>
</dbReference>
<dbReference type="Gene3D" id="3.30.420.10">
    <property type="entry name" value="Ribonuclease H-like superfamily/Ribonuclease H"/>
    <property type="match status" value="1"/>
</dbReference>
<dbReference type="InterPro" id="IPR012337">
    <property type="entry name" value="RNaseH-like_sf"/>
</dbReference>
<dbReference type="Pfam" id="PF00665">
    <property type="entry name" value="rve"/>
    <property type="match status" value="1"/>
</dbReference>
<dbReference type="Pfam" id="PF07727">
    <property type="entry name" value="RVT_2"/>
    <property type="match status" value="1"/>
</dbReference>
<evidence type="ECO:0000313" key="3">
    <source>
        <dbReference type="EMBL" id="CAB3988910.1"/>
    </source>
</evidence>
<dbReference type="EMBL" id="CACRXK020001403">
    <property type="protein sequence ID" value="CAB3988910.1"/>
    <property type="molecule type" value="Genomic_DNA"/>
</dbReference>
<dbReference type="PANTHER" id="PTHR42648">
    <property type="entry name" value="TRANSPOSASE, PUTATIVE-RELATED"/>
    <property type="match status" value="1"/>
</dbReference>
<evidence type="ECO:0000256" key="1">
    <source>
        <dbReference type="ARBA" id="ARBA00022723"/>
    </source>
</evidence>
<accession>A0A6S7GWI1</accession>
<dbReference type="InterPro" id="IPR039537">
    <property type="entry name" value="Retrotran_Ty1/copia-like"/>
</dbReference>
<sequence>MQNNLYVLDISEKKVDCHDVNAATNEHLEDLWHQRYEHLSVKNLRLLRDQKLVTGLDFQSTKESDFCEGCAQGKQKRAPFPKEQATRASEILGIIHSDVCGPMQENSLGGNKYFVTFIDDKSRFTAVYFMKTKDQLLDKFKEYEAMVTNITGKKIMILRSDNGGEYTSKEFVNYLKEKGIQHQLSVPRTPQQNGVAERMNRTIQETARSMIHNAGLDTKFWAEAVCTAVTVRHRCPTVAVNNMTLYECFNDEFIQQTKFMQIVNLNDSLPEDQEEPQENKPSSEHVISGDQDTVDHDEAKYTSIRSLLAIANQLDLEVHQMDVSTAFLNGELEEEIYMKQPEGYVKEAMYNQTRTLNEIETRNKKRMRLHQSQYLTNLLKKFGMEKCKPAATPVDQGTKLLPNDGEPVEKTKYQALIGGLTYAVTGVEHWTAAKRILRYIKGTLDYGITFDGNKETEVQLSGYVDADWGSNPNGRKSQSGYLFTLCGGVISWAMGWLDEQFKQSIYVMLGLLKGGDQVQEVWDPT</sequence>
<dbReference type="InterPro" id="IPR013103">
    <property type="entry name" value="RVT_2"/>
</dbReference>
<dbReference type="GO" id="GO:0046872">
    <property type="term" value="F:metal ion binding"/>
    <property type="evidence" value="ECO:0007669"/>
    <property type="project" value="UniProtKB-KW"/>
</dbReference>
<dbReference type="InterPro" id="IPR001584">
    <property type="entry name" value="Integrase_cat-core"/>
</dbReference>
<evidence type="ECO:0000256" key="2">
    <source>
        <dbReference type="ARBA" id="ARBA00022801"/>
    </source>
</evidence>
<evidence type="ECO:0000313" key="4">
    <source>
        <dbReference type="Proteomes" id="UP001152795"/>
    </source>
</evidence>
<dbReference type="GO" id="GO:0003676">
    <property type="term" value="F:nucleic acid binding"/>
    <property type="evidence" value="ECO:0007669"/>
    <property type="project" value="InterPro"/>
</dbReference>
<proteinExistence type="predicted"/>
<comment type="caution">
    <text evidence="3">The sequence shown here is derived from an EMBL/GenBank/DDBJ whole genome shotgun (WGS) entry which is preliminary data.</text>
</comment>
<dbReference type="GO" id="GO:0015074">
    <property type="term" value="P:DNA integration"/>
    <property type="evidence" value="ECO:0007669"/>
    <property type="project" value="InterPro"/>
</dbReference>
<keyword evidence="1" id="KW-0479">Metal-binding</keyword>
<protein>
    <submittedName>
        <fullName evidence="3">Retrovirus-related Pol poly from transposon TNT 1-94</fullName>
    </submittedName>
</protein>
<dbReference type="SUPFAM" id="SSF53098">
    <property type="entry name" value="Ribonuclease H-like"/>
    <property type="match status" value="1"/>
</dbReference>
<gene>
    <name evidence="3" type="ORF">PACLA_8A065135</name>
</gene>
<dbReference type="InterPro" id="IPR025724">
    <property type="entry name" value="GAG-pre-integrase_dom"/>
</dbReference>
<dbReference type="GO" id="GO:0016787">
    <property type="term" value="F:hydrolase activity"/>
    <property type="evidence" value="ECO:0007669"/>
    <property type="project" value="UniProtKB-KW"/>
</dbReference>
<keyword evidence="2" id="KW-0378">Hydrolase</keyword>
<dbReference type="PROSITE" id="PS50994">
    <property type="entry name" value="INTEGRASE"/>
    <property type="match status" value="1"/>
</dbReference>
<reference evidence="3" key="1">
    <citation type="submission" date="2020-04" db="EMBL/GenBank/DDBJ databases">
        <authorList>
            <person name="Alioto T."/>
            <person name="Alioto T."/>
            <person name="Gomez Garrido J."/>
        </authorList>
    </citation>
    <scope>NUCLEOTIDE SEQUENCE</scope>
    <source>
        <strain evidence="3">A484AB</strain>
    </source>
</reference>
<keyword evidence="4" id="KW-1185">Reference proteome</keyword>